<organism evidence="2 3">
    <name type="scientific">Jaapia argillacea MUCL 33604</name>
    <dbReference type="NCBI Taxonomy" id="933084"/>
    <lineage>
        <taxon>Eukaryota</taxon>
        <taxon>Fungi</taxon>
        <taxon>Dikarya</taxon>
        <taxon>Basidiomycota</taxon>
        <taxon>Agaricomycotina</taxon>
        <taxon>Agaricomycetes</taxon>
        <taxon>Agaricomycetidae</taxon>
        <taxon>Jaapiales</taxon>
        <taxon>Jaapiaceae</taxon>
        <taxon>Jaapia</taxon>
    </lineage>
</organism>
<reference evidence="3" key="1">
    <citation type="journal article" date="2014" name="Proc. Natl. Acad. Sci. U.S.A.">
        <title>Extensive sampling of basidiomycete genomes demonstrates inadequacy of the white-rot/brown-rot paradigm for wood decay fungi.</title>
        <authorList>
            <person name="Riley R."/>
            <person name="Salamov A.A."/>
            <person name="Brown D.W."/>
            <person name="Nagy L.G."/>
            <person name="Floudas D."/>
            <person name="Held B.W."/>
            <person name="Levasseur A."/>
            <person name="Lombard V."/>
            <person name="Morin E."/>
            <person name="Otillar R."/>
            <person name="Lindquist E.A."/>
            <person name="Sun H."/>
            <person name="LaButti K.M."/>
            <person name="Schmutz J."/>
            <person name="Jabbour D."/>
            <person name="Luo H."/>
            <person name="Baker S.E."/>
            <person name="Pisabarro A.G."/>
            <person name="Walton J.D."/>
            <person name="Blanchette R.A."/>
            <person name="Henrissat B."/>
            <person name="Martin F."/>
            <person name="Cullen D."/>
            <person name="Hibbett D.S."/>
            <person name="Grigoriev I.V."/>
        </authorList>
    </citation>
    <scope>NUCLEOTIDE SEQUENCE [LARGE SCALE GENOMIC DNA]</scope>
    <source>
        <strain evidence="3">MUCL 33604</strain>
    </source>
</reference>
<protein>
    <submittedName>
        <fullName evidence="2">Uncharacterized protein</fullName>
    </submittedName>
</protein>
<keyword evidence="1" id="KW-0812">Transmembrane</keyword>
<dbReference type="AlphaFoldDB" id="A0A067PKM7"/>
<feature type="transmembrane region" description="Helical" evidence="1">
    <location>
        <begin position="7"/>
        <end position="26"/>
    </location>
</feature>
<evidence type="ECO:0000313" key="2">
    <source>
        <dbReference type="EMBL" id="KDQ55389.1"/>
    </source>
</evidence>
<gene>
    <name evidence="2" type="ORF">JAAARDRAFT_37410</name>
</gene>
<keyword evidence="1" id="KW-1133">Transmembrane helix</keyword>
<accession>A0A067PKM7</accession>
<feature type="transmembrane region" description="Helical" evidence="1">
    <location>
        <begin position="54"/>
        <end position="80"/>
    </location>
</feature>
<keyword evidence="1" id="KW-0472">Membrane</keyword>
<dbReference type="InParanoid" id="A0A067PKM7"/>
<evidence type="ECO:0000313" key="3">
    <source>
        <dbReference type="Proteomes" id="UP000027265"/>
    </source>
</evidence>
<dbReference type="EMBL" id="KL197725">
    <property type="protein sequence ID" value="KDQ55389.1"/>
    <property type="molecule type" value="Genomic_DNA"/>
</dbReference>
<proteinExistence type="predicted"/>
<dbReference type="HOGENOM" id="CLU_2306543_0_0_1"/>
<sequence>MAVPVVISAYSTLLILLGHCIFVGTIRSTNNSSNGNGTTTLPSKYSSSISEPGFMIVAGIPIIIGIVMAGGAVIVAEAMYNRSADESTKRLEEGLVQRSR</sequence>
<keyword evidence="3" id="KW-1185">Reference proteome</keyword>
<name>A0A067PKM7_9AGAM</name>
<evidence type="ECO:0000256" key="1">
    <source>
        <dbReference type="SAM" id="Phobius"/>
    </source>
</evidence>
<dbReference type="Proteomes" id="UP000027265">
    <property type="component" value="Unassembled WGS sequence"/>
</dbReference>